<sequence length="44" mass="4839">LPCFFLCHIATFIRDNHLLSPSIVIPASSEGVKPLRLSCGLMKL</sequence>
<evidence type="ECO:0000313" key="1">
    <source>
        <dbReference type="EMBL" id="GAG30538.1"/>
    </source>
</evidence>
<name>X0X1N4_9ZZZZ</name>
<feature type="non-terminal residue" evidence="1">
    <location>
        <position position="1"/>
    </location>
</feature>
<dbReference type="EMBL" id="BARS01042595">
    <property type="protein sequence ID" value="GAG30538.1"/>
    <property type="molecule type" value="Genomic_DNA"/>
</dbReference>
<accession>X0X1N4</accession>
<gene>
    <name evidence="1" type="ORF">S01H1_64615</name>
</gene>
<protein>
    <submittedName>
        <fullName evidence="1">Uncharacterized protein</fullName>
    </submittedName>
</protein>
<comment type="caution">
    <text evidence="1">The sequence shown here is derived from an EMBL/GenBank/DDBJ whole genome shotgun (WGS) entry which is preliminary data.</text>
</comment>
<reference evidence="1" key="1">
    <citation type="journal article" date="2014" name="Front. Microbiol.">
        <title>High frequency of phylogenetically diverse reductive dehalogenase-homologous genes in deep subseafloor sedimentary metagenomes.</title>
        <authorList>
            <person name="Kawai M."/>
            <person name="Futagami T."/>
            <person name="Toyoda A."/>
            <person name="Takaki Y."/>
            <person name="Nishi S."/>
            <person name="Hori S."/>
            <person name="Arai W."/>
            <person name="Tsubouchi T."/>
            <person name="Morono Y."/>
            <person name="Uchiyama I."/>
            <person name="Ito T."/>
            <person name="Fujiyama A."/>
            <person name="Inagaki F."/>
            <person name="Takami H."/>
        </authorList>
    </citation>
    <scope>NUCLEOTIDE SEQUENCE</scope>
    <source>
        <strain evidence="1">Expedition CK06-06</strain>
    </source>
</reference>
<dbReference type="AlphaFoldDB" id="X0X1N4"/>
<proteinExistence type="predicted"/>
<organism evidence="1">
    <name type="scientific">marine sediment metagenome</name>
    <dbReference type="NCBI Taxonomy" id="412755"/>
    <lineage>
        <taxon>unclassified sequences</taxon>
        <taxon>metagenomes</taxon>
        <taxon>ecological metagenomes</taxon>
    </lineage>
</organism>